<keyword evidence="4" id="KW-0949">S-adenosyl-L-methionine</keyword>
<dbReference type="GO" id="GO:0000049">
    <property type="term" value="F:tRNA binding"/>
    <property type="evidence" value="ECO:0007669"/>
    <property type="project" value="TreeGrafter"/>
</dbReference>
<protein>
    <recommendedName>
        <fullName evidence="9">RNA (guanine-9-)-methyltransferase domain-containing protein 1</fullName>
    </recommendedName>
</protein>
<dbReference type="GO" id="GO:0005654">
    <property type="term" value="C:nucleoplasm"/>
    <property type="evidence" value="ECO:0007669"/>
    <property type="project" value="TreeGrafter"/>
</dbReference>
<dbReference type="PANTHER" id="PTHR13563:SF5">
    <property type="entry name" value="TRNA METHYLTRANSFERASE 10 HOMOLOG C"/>
    <property type="match status" value="1"/>
</dbReference>
<evidence type="ECO:0000256" key="8">
    <source>
        <dbReference type="ARBA" id="ARBA00023128"/>
    </source>
</evidence>
<dbReference type="CDD" id="cd18102">
    <property type="entry name" value="Trm10_MRRP1"/>
    <property type="match status" value="1"/>
</dbReference>
<keyword evidence="6" id="KW-0809">Transit peptide</keyword>
<feature type="region of interest" description="Disordered" evidence="11">
    <location>
        <begin position="460"/>
        <end position="485"/>
    </location>
</feature>
<dbReference type="GO" id="GO:0070131">
    <property type="term" value="P:positive regulation of mitochondrial translation"/>
    <property type="evidence" value="ECO:0007669"/>
    <property type="project" value="TreeGrafter"/>
</dbReference>
<feature type="domain" description="SAM-dependent MTase TRM10-type" evidence="12">
    <location>
        <begin position="232"/>
        <end position="425"/>
    </location>
</feature>
<keyword evidence="8" id="KW-0496">Mitochondrion</keyword>
<evidence type="ECO:0000256" key="3">
    <source>
        <dbReference type="ARBA" id="ARBA00022679"/>
    </source>
</evidence>
<accession>A0A1B6FKU1</accession>
<sequence>MRRLCVNFARCGANIPNLDTSTIRSSGGLRFVFKSAVVQNSNILSLPMTDIITSRNSHVIFRHFSINNVKPEIPDGNKCNEENVLVAKKSTEGEKMNDSNNEDVKDLFDCIDYDAIVGSDPVSLNKFKLLLLEVEVLRQDGMKVPSKLSTEQWKELFSLESRSQRRKCLGYLWTLEIKKQSDKRKKESKRLAILEKKAEKTKEHANNGHILYGFQGNTIFMRIYDSTMNTFDNGRLVQAMMFGQNIVLDCGYETNMSTIENKLCAKQLTYMFAENRMNADPFNIHFCNMNKNGILYKQFLKHIPTIEDPAFPINISEEHYLDLFPKEKLVYLTPHCRDELRKFCADDIYIVGALVDKQNNEPLSLAKAKSEGIRMAQLPLDRYLDWGLGTKSLTINQVLKILLDVRTTGDWNLALTNVPKRKVKQPGEQVRDPRRFYNRGTTFQPSQSCYWKNRYSQPIHRGSGFRSEDSQEQNLQRTSRSKKPY</sequence>
<keyword evidence="5" id="KW-0819">tRNA processing</keyword>
<evidence type="ECO:0000256" key="4">
    <source>
        <dbReference type="ARBA" id="ARBA00022691"/>
    </source>
</evidence>
<evidence type="ECO:0000256" key="11">
    <source>
        <dbReference type="SAM" id="MobiDB-lite"/>
    </source>
</evidence>
<evidence type="ECO:0000256" key="9">
    <source>
        <dbReference type="ARBA" id="ARBA00029803"/>
    </source>
</evidence>
<evidence type="ECO:0000256" key="5">
    <source>
        <dbReference type="ARBA" id="ARBA00022694"/>
    </source>
</evidence>
<dbReference type="AlphaFoldDB" id="A0A1B6FKU1"/>
<gene>
    <name evidence="13" type="ORF">g.12507</name>
</gene>
<dbReference type="InterPro" id="IPR025812">
    <property type="entry name" value="Trm10_C_MTase_dom"/>
</dbReference>
<dbReference type="FunFam" id="3.40.1280.30:FF:000003">
    <property type="entry name" value="tRNA methyltransferase 10C, mitochondrial RNase P subunit"/>
    <property type="match status" value="1"/>
</dbReference>
<evidence type="ECO:0000259" key="12">
    <source>
        <dbReference type="PROSITE" id="PS51675"/>
    </source>
</evidence>
<evidence type="ECO:0000313" key="13">
    <source>
        <dbReference type="EMBL" id="JAS50826.1"/>
    </source>
</evidence>
<evidence type="ECO:0000256" key="10">
    <source>
        <dbReference type="SAM" id="Coils"/>
    </source>
</evidence>
<dbReference type="InterPro" id="IPR038459">
    <property type="entry name" value="MT_TRM10-typ_sf"/>
</dbReference>
<dbReference type="GO" id="GO:0008168">
    <property type="term" value="F:methyltransferase activity"/>
    <property type="evidence" value="ECO:0007669"/>
    <property type="project" value="UniProtKB-KW"/>
</dbReference>
<proteinExistence type="predicted"/>
<dbReference type="Gene3D" id="3.40.1280.30">
    <property type="match status" value="1"/>
</dbReference>
<evidence type="ECO:0000256" key="2">
    <source>
        <dbReference type="ARBA" id="ARBA00022603"/>
    </source>
</evidence>
<reference evidence="13" key="1">
    <citation type="submission" date="2015-11" db="EMBL/GenBank/DDBJ databases">
        <title>De novo transcriptome assembly of four potential Pierce s Disease insect vectors from Arizona vineyards.</title>
        <authorList>
            <person name="Tassone E.E."/>
        </authorList>
    </citation>
    <scope>NUCLEOTIDE SEQUENCE</scope>
</reference>
<name>A0A1B6FKU1_9HEMI</name>
<keyword evidence="3" id="KW-0808">Transferase</keyword>
<comment type="subcellular location">
    <subcellularLocation>
        <location evidence="1">Mitochondrion</location>
    </subcellularLocation>
</comment>
<dbReference type="EMBL" id="GECZ01018943">
    <property type="protein sequence ID" value="JAS50826.1"/>
    <property type="molecule type" value="Transcribed_RNA"/>
</dbReference>
<evidence type="ECO:0000256" key="1">
    <source>
        <dbReference type="ARBA" id="ARBA00004173"/>
    </source>
</evidence>
<dbReference type="GO" id="GO:0097745">
    <property type="term" value="P:mitochondrial tRNA 5'-end processing"/>
    <property type="evidence" value="ECO:0007669"/>
    <property type="project" value="TreeGrafter"/>
</dbReference>
<evidence type="ECO:0000256" key="6">
    <source>
        <dbReference type="ARBA" id="ARBA00022946"/>
    </source>
</evidence>
<evidence type="ECO:0000256" key="7">
    <source>
        <dbReference type="ARBA" id="ARBA00023054"/>
    </source>
</evidence>
<dbReference type="PANTHER" id="PTHR13563">
    <property type="entry name" value="TRNA (GUANINE-9-) METHYLTRANSFERASE"/>
    <property type="match status" value="1"/>
</dbReference>
<dbReference type="GO" id="GO:0005739">
    <property type="term" value="C:mitochondrion"/>
    <property type="evidence" value="ECO:0007669"/>
    <property type="project" value="UniProtKB-SubCell"/>
</dbReference>
<feature type="coiled-coil region" evidence="10">
    <location>
        <begin position="177"/>
        <end position="204"/>
    </location>
</feature>
<dbReference type="InterPro" id="IPR007356">
    <property type="entry name" value="tRNA_m1G_MeTrfase_euk"/>
</dbReference>
<keyword evidence="7 10" id="KW-0175">Coiled coil</keyword>
<keyword evidence="2" id="KW-0489">Methyltransferase</keyword>
<dbReference type="InterPro" id="IPR028564">
    <property type="entry name" value="MT_TRM10-typ"/>
</dbReference>
<dbReference type="GO" id="GO:0032259">
    <property type="term" value="P:methylation"/>
    <property type="evidence" value="ECO:0007669"/>
    <property type="project" value="UniProtKB-KW"/>
</dbReference>
<dbReference type="PROSITE" id="PS51675">
    <property type="entry name" value="SAM_MT_TRM10"/>
    <property type="match status" value="1"/>
</dbReference>
<organism evidence="13">
    <name type="scientific">Cuerna arida</name>
    <dbReference type="NCBI Taxonomy" id="1464854"/>
    <lineage>
        <taxon>Eukaryota</taxon>
        <taxon>Metazoa</taxon>
        <taxon>Ecdysozoa</taxon>
        <taxon>Arthropoda</taxon>
        <taxon>Hexapoda</taxon>
        <taxon>Insecta</taxon>
        <taxon>Pterygota</taxon>
        <taxon>Neoptera</taxon>
        <taxon>Paraneoptera</taxon>
        <taxon>Hemiptera</taxon>
        <taxon>Auchenorrhyncha</taxon>
        <taxon>Membracoidea</taxon>
        <taxon>Cicadellidae</taxon>
        <taxon>Cicadellinae</taxon>
        <taxon>Proconiini</taxon>
        <taxon>Cuerna</taxon>
    </lineage>
</organism>